<comment type="cofactor">
    <cofactor evidence="1">
        <name>Mg(2+)</name>
        <dbReference type="ChEBI" id="CHEBI:18420"/>
    </cofactor>
</comment>
<accession>A0A2M8ENK5</accession>
<dbReference type="Pfam" id="PF00293">
    <property type="entry name" value="NUDIX"/>
    <property type="match status" value="1"/>
</dbReference>
<dbReference type="GO" id="GO:0019693">
    <property type="term" value="P:ribose phosphate metabolic process"/>
    <property type="evidence" value="ECO:0007669"/>
    <property type="project" value="TreeGrafter"/>
</dbReference>
<dbReference type="Proteomes" id="UP000230251">
    <property type="component" value="Unassembled WGS sequence"/>
</dbReference>
<dbReference type="GO" id="GO:0005829">
    <property type="term" value="C:cytosol"/>
    <property type="evidence" value="ECO:0007669"/>
    <property type="project" value="TreeGrafter"/>
</dbReference>
<protein>
    <recommendedName>
        <fullName evidence="3">Nudix hydrolase domain-containing protein</fullName>
    </recommendedName>
</protein>
<dbReference type="PROSITE" id="PS51462">
    <property type="entry name" value="NUDIX"/>
    <property type="match status" value="1"/>
</dbReference>
<feature type="domain" description="Nudix hydrolase" evidence="3">
    <location>
        <begin position="40"/>
        <end position="168"/>
    </location>
</feature>
<name>A0A2M8ENK5_9BACT</name>
<dbReference type="AlphaFoldDB" id="A0A2M8ENK5"/>
<reference evidence="5" key="1">
    <citation type="submission" date="2017-09" db="EMBL/GenBank/DDBJ databases">
        <title>Depth-based differentiation of microbial function through sediment-hosted aquifers and enrichment of novel symbionts in the deep terrestrial subsurface.</title>
        <authorList>
            <person name="Probst A.J."/>
            <person name="Ladd B."/>
            <person name="Jarett J.K."/>
            <person name="Geller-Mcgrath D.E."/>
            <person name="Sieber C.M.K."/>
            <person name="Emerson J.B."/>
            <person name="Anantharaman K."/>
            <person name="Thomas B.C."/>
            <person name="Malmstrom R."/>
            <person name="Stieglmeier M."/>
            <person name="Klingl A."/>
            <person name="Woyke T."/>
            <person name="Ryan C.M."/>
            <person name="Banfield J.F."/>
        </authorList>
    </citation>
    <scope>NUCLEOTIDE SEQUENCE [LARGE SCALE GENOMIC DNA]</scope>
</reference>
<evidence type="ECO:0000259" key="3">
    <source>
        <dbReference type="PROSITE" id="PS51462"/>
    </source>
</evidence>
<evidence type="ECO:0000256" key="1">
    <source>
        <dbReference type="ARBA" id="ARBA00001946"/>
    </source>
</evidence>
<dbReference type="EMBL" id="PFSI01000050">
    <property type="protein sequence ID" value="PJC24320.1"/>
    <property type="molecule type" value="Genomic_DNA"/>
</dbReference>
<comment type="caution">
    <text evidence="4">The sequence shown here is derived from an EMBL/GenBank/DDBJ whole genome shotgun (WGS) entry which is preliminary data.</text>
</comment>
<dbReference type="PANTHER" id="PTHR11839:SF18">
    <property type="entry name" value="NUDIX HYDROLASE DOMAIN-CONTAINING PROTEIN"/>
    <property type="match status" value="1"/>
</dbReference>
<keyword evidence="2" id="KW-0378">Hydrolase</keyword>
<dbReference type="GO" id="GO:0016787">
    <property type="term" value="F:hydrolase activity"/>
    <property type="evidence" value="ECO:0007669"/>
    <property type="project" value="UniProtKB-KW"/>
</dbReference>
<dbReference type="InterPro" id="IPR015797">
    <property type="entry name" value="NUDIX_hydrolase-like_dom_sf"/>
</dbReference>
<evidence type="ECO:0000313" key="5">
    <source>
        <dbReference type="Proteomes" id="UP000230251"/>
    </source>
</evidence>
<dbReference type="Gene3D" id="3.90.79.10">
    <property type="entry name" value="Nucleoside Triphosphate Pyrophosphohydrolase"/>
    <property type="match status" value="1"/>
</dbReference>
<dbReference type="SUPFAM" id="SSF55811">
    <property type="entry name" value="Nudix"/>
    <property type="match status" value="1"/>
</dbReference>
<proteinExistence type="predicted"/>
<evidence type="ECO:0000256" key="2">
    <source>
        <dbReference type="ARBA" id="ARBA00022801"/>
    </source>
</evidence>
<dbReference type="GO" id="GO:0006753">
    <property type="term" value="P:nucleoside phosphate metabolic process"/>
    <property type="evidence" value="ECO:0007669"/>
    <property type="project" value="TreeGrafter"/>
</dbReference>
<evidence type="ECO:0000313" key="4">
    <source>
        <dbReference type="EMBL" id="PJC24320.1"/>
    </source>
</evidence>
<dbReference type="InterPro" id="IPR000086">
    <property type="entry name" value="NUDIX_hydrolase_dom"/>
</dbReference>
<organism evidence="4 5">
    <name type="scientific">Candidatus Uhrbacteria bacterium CG_4_9_14_0_2_um_filter_41_50</name>
    <dbReference type="NCBI Taxonomy" id="1975031"/>
    <lineage>
        <taxon>Bacteria</taxon>
        <taxon>Candidatus Uhriibacteriota</taxon>
    </lineage>
</organism>
<gene>
    <name evidence="4" type="ORF">CO057_03275</name>
</gene>
<dbReference type="PANTHER" id="PTHR11839">
    <property type="entry name" value="UDP/ADP-SUGAR PYROPHOSPHATASE"/>
    <property type="match status" value="1"/>
</dbReference>
<sequence>MSLKPWKKVSDELIKKNPWWEYRLMKFDVGGTQVNYHCVYETPGVMVIPVRDDGKILMVKQLRVLLGRESLEFVAGGSENADSNLEAASGELAEEGGLRAENLIFIGFFDASPGRSNKQVEVFTASQLSETTAEGDEAHEIDPFWFAPDEIDEMIKSGELRDAWSITAWSIAKPRVLAIIDAQRLKG</sequence>